<protein>
    <submittedName>
        <fullName evidence="1">7059_t:CDS:1</fullName>
    </submittedName>
</protein>
<dbReference type="Proteomes" id="UP000789525">
    <property type="component" value="Unassembled WGS sequence"/>
</dbReference>
<name>A0ACA9LFR7_9GLOM</name>
<accession>A0ACA9LFR7</accession>
<organism evidence="1 2">
    <name type="scientific">Acaulospora colombiana</name>
    <dbReference type="NCBI Taxonomy" id="27376"/>
    <lineage>
        <taxon>Eukaryota</taxon>
        <taxon>Fungi</taxon>
        <taxon>Fungi incertae sedis</taxon>
        <taxon>Mucoromycota</taxon>
        <taxon>Glomeromycotina</taxon>
        <taxon>Glomeromycetes</taxon>
        <taxon>Diversisporales</taxon>
        <taxon>Acaulosporaceae</taxon>
        <taxon>Acaulospora</taxon>
    </lineage>
</organism>
<proteinExistence type="predicted"/>
<sequence>MMVLFFTTSIQDPTRVCGSYEIFGTGIRANSQDEYKQWKRRYQQSGVPFLAEAVDQMIVIMPTRGPMILEMSK</sequence>
<evidence type="ECO:0000313" key="2">
    <source>
        <dbReference type="Proteomes" id="UP000789525"/>
    </source>
</evidence>
<dbReference type="EMBL" id="CAJVPT010006118">
    <property type="protein sequence ID" value="CAG8527705.1"/>
    <property type="molecule type" value="Genomic_DNA"/>
</dbReference>
<keyword evidence="2" id="KW-1185">Reference proteome</keyword>
<gene>
    <name evidence="1" type="ORF">ACOLOM_LOCUS3939</name>
</gene>
<evidence type="ECO:0000313" key="1">
    <source>
        <dbReference type="EMBL" id="CAG8527705.1"/>
    </source>
</evidence>
<reference evidence="1" key="1">
    <citation type="submission" date="2021-06" db="EMBL/GenBank/DDBJ databases">
        <authorList>
            <person name="Kallberg Y."/>
            <person name="Tangrot J."/>
            <person name="Rosling A."/>
        </authorList>
    </citation>
    <scope>NUCLEOTIDE SEQUENCE</scope>
    <source>
        <strain evidence="1">CL356</strain>
    </source>
</reference>
<comment type="caution">
    <text evidence="1">The sequence shown here is derived from an EMBL/GenBank/DDBJ whole genome shotgun (WGS) entry which is preliminary data.</text>
</comment>